<reference evidence="2 3" key="1">
    <citation type="submission" date="2018-04" db="EMBL/GenBank/DDBJ databases">
        <title>Brenneria corticis sp.nov.</title>
        <authorList>
            <person name="Li Y."/>
        </authorList>
    </citation>
    <scope>NUCLEOTIDE SEQUENCE [LARGE SCALE GENOMIC DNA]</scope>
    <source>
        <strain evidence="2 3">LMG 27715</strain>
    </source>
</reference>
<evidence type="ECO:0000256" key="1">
    <source>
        <dbReference type="SAM" id="MobiDB-lite"/>
    </source>
</evidence>
<dbReference type="AlphaFoldDB" id="A0A2U1TTQ1"/>
<feature type="region of interest" description="Disordered" evidence="1">
    <location>
        <begin position="442"/>
        <end position="469"/>
    </location>
</feature>
<dbReference type="RefSeq" id="WP_109054140.1">
    <property type="nucleotide sequence ID" value="NZ_QDKJ01000006.1"/>
</dbReference>
<sequence length="598" mass="63186">MVNRIEGRGSNWLGAVSHDVANAALREPATVPQGKAAGSRTIDFGNTLSPLCPEGASAGKLNQRVSVGSSMPLLSTEELATGKLPTAATPAVISKTPVANLHAIDQSKYSNPEALEKWAGLLSDLPEKERESAAKELNRPIAAAKMLRDGGKNAENALAYIRENPALYTAMDTSRDGGVADGFISNRDISSFVKNMTHRAEDAAKTVSDYVRRHPDADPQALRLVQSSALLLANEPLLRAADPAKSATHASPIKTDRTATLTDLNAVVKDNHTLSPQLKAAAKLWSHPGLFGLLEHADVKGEKLARVAHDGKLMMKDMISWINEQAPASRAEVDDTLHNAATLGLAEKTDISRLDEDIFASPQSYSAAQKAATLVKLQQTLEQVIAGRQYRDTSATERALNQRIDQLQQDRGVIQYFGQDVPCEIQRIMLSDPVLAQTYINQPRHSSSPAQGRAAGLEPSMSMSQGAAGTGMKSENQLVKDTARHVMDFSKASLHADNLAQSAGGKVAIGLAGKMGSAIAGRVVGAVAGEAAGAAAATAVGAAAGPVGWADGGALSLGMGIAELVSFFNAKSKLKNRRADFAKTVNPTLEQFNIAKPR</sequence>
<organism evidence="2 3">
    <name type="scientific">Brenneria roseae subsp. americana</name>
    <dbReference type="NCBI Taxonomy" id="1508507"/>
    <lineage>
        <taxon>Bacteria</taxon>
        <taxon>Pseudomonadati</taxon>
        <taxon>Pseudomonadota</taxon>
        <taxon>Gammaproteobacteria</taxon>
        <taxon>Enterobacterales</taxon>
        <taxon>Pectobacteriaceae</taxon>
        <taxon>Brenneria</taxon>
    </lineage>
</organism>
<name>A0A2U1TTQ1_9GAMM</name>
<comment type="caution">
    <text evidence="2">The sequence shown here is derived from an EMBL/GenBank/DDBJ whole genome shotgun (WGS) entry which is preliminary data.</text>
</comment>
<proteinExistence type="predicted"/>
<gene>
    <name evidence="2" type="ORF">B4923_09640</name>
</gene>
<dbReference type="InterPro" id="IPR031613">
    <property type="entry name" value="HrpK"/>
</dbReference>
<dbReference type="EMBL" id="QDKJ01000006">
    <property type="protein sequence ID" value="PWC12786.1"/>
    <property type="molecule type" value="Genomic_DNA"/>
</dbReference>
<dbReference type="Proteomes" id="UP000245138">
    <property type="component" value="Unassembled WGS sequence"/>
</dbReference>
<dbReference type="Pfam" id="PF16937">
    <property type="entry name" value="T3SS_HrpK1"/>
    <property type="match status" value="1"/>
</dbReference>
<dbReference type="OrthoDB" id="9035138at2"/>
<keyword evidence="3" id="KW-1185">Reference proteome</keyword>
<protein>
    <submittedName>
        <fullName evidence="2">Type III effector HrpK</fullName>
    </submittedName>
</protein>
<evidence type="ECO:0000313" key="3">
    <source>
        <dbReference type="Proteomes" id="UP000245138"/>
    </source>
</evidence>
<accession>A0A2U1TTQ1</accession>
<evidence type="ECO:0000313" key="2">
    <source>
        <dbReference type="EMBL" id="PWC12786.1"/>
    </source>
</evidence>